<protein>
    <submittedName>
        <fullName evidence="3">ATPase</fullName>
    </submittedName>
</protein>
<organism evidence="3 4">
    <name type="scientific">candidate division WWE3 bacterium CG09_land_8_20_14_0_10_39_24</name>
    <dbReference type="NCBI Taxonomy" id="1975088"/>
    <lineage>
        <taxon>Bacteria</taxon>
        <taxon>Katanobacteria</taxon>
    </lineage>
</organism>
<sequence>MDTNIKRDLQKSLENHLLNKEITLIVGPRQAGKTFLMRIIQERLNKKGLKTLFMNLDIEADKKFFVSQNSLIEKIRLELGKNGGYVFIDEMQRKENAGLFLKGIFDSNLPYKLIVSGSGSLELKEKIHESLAGRKRVFELNTLNFNEFVNFKTEYRYKNKLNDFFALEQEKTQALLKEYLVFGGYPKVVLSQTIEEKNAVMGEIYRSYVEKDIKYLLNLEKTEEFSNLVKVISSQIGGMVNFSEISSTIGLSHKTVKLYLWYLEKTFILKKLTPYFRNTRKEISKTPVYYFYDLGLRNYILNLLGYPVLDLNGGHLFENFVFNILRQSLFNTPATLNFWRTRDNAKIDFVINAGITPIPIEAKFTSLNKTRLSRSAYSFIKTYRPKNLYVTHLGKTFKERVDNSNVSLIPFYQLPQACANL</sequence>
<evidence type="ECO:0000313" key="4">
    <source>
        <dbReference type="Proteomes" id="UP000230787"/>
    </source>
</evidence>
<dbReference type="PANTHER" id="PTHR43566:SF1">
    <property type="entry name" value="AAA+ ATPASE DOMAIN-CONTAINING PROTEIN"/>
    <property type="match status" value="1"/>
</dbReference>
<feature type="domain" description="AAA" evidence="1">
    <location>
        <begin position="20"/>
        <end position="148"/>
    </location>
</feature>
<dbReference type="InterPro" id="IPR041682">
    <property type="entry name" value="AAA_14"/>
</dbReference>
<accession>A0A2H0WLJ4</accession>
<dbReference type="InterPro" id="IPR027417">
    <property type="entry name" value="P-loop_NTPase"/>
</dbReference>
<dbReference type="Proteomes" id="UP000230787">
    <property type="component" value="Unassembled WGS sequence"/>
</dbReference>
<evidence type="ECO:0000259" key="1">
    <source>
        <dbReference type="Pfam" id="PF13173"/>
    </source>
</evidence>
<name>A0A2H0WLJ4_UNCKA</name>
<dbReference type="EMBL" id="PEZN01000030">
    <property type="protein sequence ID" value="PIS12779.1"/>
    <property type="molecule type" value="Genomic_DNA"/>
</dbReference>
<evidence type="ECO:0000259" key="2">
    <source>
        <dbReference type="Pfam" id="PF13635"/>
    </source>
</evidence>
<evidence type="ECO:0000313" key="3">
    <source>
        <dbReference type="EMBL" id="PIS12779.1"/>
    </source>
</evidence>
<dbReference type="AlphaFoldDB" id="A0A2H0WLJ4"/>
<comment type="caution">
    <text evidence="3">The sequence shown here is derived from an EMBL/GenBank/DDBJ whole genome shotgun (WGS) entry which is preliminary data.</text>
</comment>
<dbReference type="Pfam" id="PF13173">
    <property type="entry name" value="AAA_14"/>
    <property type="match status" value="1"/>
</dbReference>
<dbReference type="Pfam" id="PF13635">
    <property type="entry name" value="DUF4143"/>
    <property type="match status" value="1"/>
</dbReference>
<feature type="domain" description="DUF4143" evidence="2">
    <location>
        <begin position="210"/>
        <end position="364"/>
    </location>
</feature>
<gene>
    <name evidence="3" type="ORF">COT69_02225</name>
</gene>
<proteinExistence type="predicted"/>
<dbReference type="SUPFAM" id="SSF52540">
    <property type="entry name" value="P-loop containing nucleoside triphosphate hydrolases"/>
    <property type="match status" value="1"/>
</dbReference>
<reference evidence="4" key="1">
    <citation type="submission" date="2017-09" db="EMBL/GenBank/DDBJ databases">
        <title>Depth-based differentiation of microbial function through sediment-hosted aquifers and enrichment of novel symbionts in the deep terrestrial subsurface.</title>
        <authorList>
            <person name="Probst A.J."/>
            <person name="Ladd B."/>
            <person name="Jarett J.K."/>
            <person name="Geller-Mcgrath D.E."/>
            <person name="Sieber C.M.K."/>
            <person name="Emerson J.B."/>
            <person name="Anantharaman K."/>
            <person name="Thomas B.C."/>
            <person name="Malmstrom R."/>
            <person name="Stieglmeier M."/>
            <person name="Klingl A."/>
            <person name="Woyke T."/>
            <person name="Ryan C.M."/>
            <person name="Banfield J.F."/>
        </authorList>
    </citation>
    <scope>NUCLEOTIDE SEQUENCE [LARGE SCALE GENOMIC DNA]</scope>
</reference>
<dbReference type="Gene3D" id="3.40.50.300">
    <property type="entry name" value="P-loop containing nucleotide triphosphate hydrolases"/>
    <property type="match status" value="1"/>
</dbReference>
<dbReference type="InterPro" id="IPR025420">
    <property type="entry name" value="DUF4143"/>
</dbReference>
<dbReference type="PANTHER" id="PTHR43566">
    <property type="entry name" value="CONSERVED PROTEIN"/>
    <property type="match status" value="1"/>
</dbReference>